<dbReference type="GO" id="GO:0005506">
    <property type="term" value="F:iron ion binding"/>
    <property type="evidence" value="ECO:0007669"/>
    <property type="project" value="InterPro"/>
</dbReference>
<proteinExistence type="predicted"/>
<name>A0A9J5XKK2_SOLCO</name>
<dbReference type="EMBL" id="JACXVP010000009">
    <property type="protein sequence ID" value="KAG5588809.1"/>
    <property type="molecule type" value="Genomic_DNA"/>
</dbReference>
<evidence type="ECO:0000313" key="1">
    <source>
        <dbReference type="EMBL" id="KAG5588809.1"/>
    </source>
</evidence>
<dbReference type="AlphaFoldDB" id="A0A9J5XKK2"/>
<keyword evidence="2" id="KW-1185">Reference proteome</keyword>
<dbReference type="Gene3D" id="1.10.630.10">
    <property type="entry name" value="Cytochrome P450"/>
    <property type="match status" value="1"/>
</dbReference>
<dbReference type="GO" id="GO:0016705">
    <property type="term" value="F:oxidoreductase activity, acting on paired donors, with incorporation or reduction of molecular oxygen"/>
    <property type="evidence" value="ECO:0007669"/>
    <property type="project" value="InterPro"/>
</dbReference>
<accession>A0A9J5XKK2</accession>
<dbReference type="Proteomes" id="UP000824120">
    <property type="component" value="Chromosome 9"/>
</dbReference>
<sequence length="73" mass="8386">MNVPEDDQYKEFKEYTLWKQIRDKASTSGTSGAGVNITVPRETMQNSILEGYEIQPKTIVHVNFWAIARDPEI</sequence>
<dbReference type="InterPro" id="IPR036396">
    <property type="entry name" value="Cyt_P450_sf"/>
</dbReference>
<dbReference type="SUPFAM" id="SSF48264">
    <property type="entry name" value="Cytochrome P450"/>
    <property type="match status" value="1"/>
</dbReference>
<reference evidence="1 2" key="1">
    <citation type="submission" date="2020-09" db="EMBL/GenBank/DDBJ databases">
        <title>De no assembly of potato wild relative species, Solanum commersonii.</title>
        <authorList>
            <person name="Cho K."/>
        </authorList>
    </citation>
    <scope>NUCLEOTIDE SEQUENCE [LARGE SCALE GENOMIC DNA]</scope>
    <source>
        <strain evidence="1">LZ3.2</strain>
        <tissue evidence="1">Leaf</tissue>
    </source>
</reference>
<dbReference type="OrthoDB" id="1055148at2759"/>
<dbReference type="GO" id="GO:0020037">
    <property type="term" value="F:heme binding"/>
    <property type="evidence" value="ECO:0007669"/>
    <property type="project" value="InterPro"/>
</dbReference>
<organism evidence="1 2">
    <name type="scientific">Solanum commersonii</name>
    <name type="common">Commerson's wild potato</name>
    <name type="synonym">Commerson's nightshade</name>
    <dbReference type="NCBI Taxonomy" id="4109"/>
    <lineage>
        <taxon>Eukaryota</taxon>
        <taxon>Viridiplantae</taxon>
        <taxon>Streptophyta</taxon>
        <taxon>Embryophyta</taxon>
        <taxon>Tracheophyta</taxon>
        <taxon>Spermatophyta</taxon>
        <taxon>Magnoliopsida</taxon>
        <taxon>eudicotyledons</taxon>
        <taxon>Gunneridae</taxon>
        <taxon>Pentapetalae</taxon>
        <taxon>asterids</taxon>
        <taxon>lamiids</taxon>
        <taxon>Solanales</taxon>
        <taxon>Solanaceae</taxon>
        <taxon>Solanoideae</taxon>
        <taxon>Solaneae</taxon>
        <taxon>Solanum</taxon>
    </lineage>
</organism>
<comment type="caution">
    <text evidence="1">The sequence shown here is derived from an EMBL/GenBank/DDBJ whole genome shotgun (WGS) entry which is preliminary data.</text>
</comment>
<dbReference type="GO" id="GO:0004497">
    <property type="term" value="F:monooxygenase activity"/>
    <property type="evidence" value="ECO:0007669"/>
    <property type="project" value="InterPro"/>
</dbReference>
<gene>
    <name evidence="1" type="ORF">H5410_049243</name>
</gene>
<evidence type="ECO:0000313" key="2">
    <source>
        <dbReference type="Proteomes" id="UP000824120"/>
    </source>
</evidence>
<protein>
    <submittedName>
        <fullName evidence="1">Uncharacterized protein</fullName>
    </submittedName>
</protein>